<organism evidence="1 2">
    <name type="scientific">Vaccinium darrowii</name>
    <dbReference type="NCBI Taxonomy" id="229202"/>
    <lineage>
        <taxon>Eukaryota</taxon>
        <taxon>Viridiplantae</taxon>
        <taxon>Streptophyta</taxon>
        <taxon>Embryophyta</taxon>
        <taxon>Tracheophyta</taxon>
        <taxon>Spermatophyta</taxon>
        <taxon>Magnoliopsida</taxon>
        <taxon>eudicotyledons</taxon>
        <taxon>Gunneridae</taxon>
        <taxon>Pentapetalae</taxon>
        <taxon>asterids</taxon>
        <taxon>Ericales</taxon>
        <taxon>Ericaceae</taxon>
        <taxon>Vaccinioideae</taxon>
        <taxon>Vaccinieae</taxon>
        <taxon>Vaccinium</taxon>
    </lineage>
</organism>
<sequence length="1661" mass="183139">MEDNEIEEGEACYFKDDSNIDPDIALSYIDEKLQNVLGHFQKDFEGGVSAENLGAKFGGYGSFLPTYQRSPSVRPQPKTPQRVQNFSSPKSPNVLPVEGGSNSSTAPSDAARSLRIGNASSLPSLHSARALPAYVSSKQDSCLSSGQVNEKFPFKLEPVSNKPAKQDSCSSSSRFIEKFPTRHESISNKPVNPTEHRTLKVRIKVGSDNKARKNAAIYSGLGLISPSSSMGNSPSLEEGGEMPSECQMAPEKSPNSILRAMTCFPVPGGLLLSPLHESLLCLERKEKLSQNSALVPAVKCDEEDSAVLANDPPSLVGNKKAPKEKKTKILAKSHDLELLKQEVRADFDDDESTIEKLEVARNLESETLGLKQGLSNKTKLKPLSNYVCHVVEVDKGAIEDKSATALGKEFLESISDQEGGEYEKAEARSTSIEKICESRLKTSLFDISTDRRENDKSRCNKVSAPFNADADVSTSKRDSNVGATGKLTQKVGQTAAYYEDDETRMPHGVGKSSVGAKNKSRGRKSSGKPSSEAEGSLMGEVHEVPKDKKKAGKMHKSKKLQNDIQKARDNYKDVLPETRIGQMNNQINSLERPFVDREKDSNIQAVEKKHYALLDKQNEVSTLKKVDNLTSKTILNEAANDARPSAEGVTSEMDHTVVDPLVIEEDWVCCDRCEKWRLLPYGTKPDQLPEKWLCSMLNWLNGMNRCDISEEETTNALHALYQLPLPQSQIHLQNHVAGTAARAAGHFDQSHLNLSSHPMPNPRKKKQKSKGTPYAAINGDRVQISGSTNDIQQEEMKRRRLNDTQQPILESKLMRNSNVEHLSKSGNYPVDRIVHKQKEKHAISGDSKMKTKREADSYGYESTKKIKADVALGTDKSWTTEHSGNIDKIAQALKSGLPSKAVIKRIGKHDEKSSFKDVKSVWNGKVRISSKKLGDCAPISLQTGSFDMETFDERKIAPKKRKLKDWQENQSYDETPRDNGNHVPDSKVFLKESSDMEMGKGKKCRVSRTEGKESSTSKGDAKLTTKNKLTKIVLSGNKENPVQCREEVRKIEKDQQRRKYKIKVASNKPASDEMDLLKRDLGSEQLSRTTTSSSSKVSDSCKSRTHFPEVRGSPVESVSSSPMRTSSLALARKGTLGNDAARSGDFHGMDSPRKSFDGEANVESNRSGTARRGKVSGVFHSESLGFPMLDFRENNASQEFSEKCKSTVGHSPEFRNGHLANSDAVKSENPFPGDLQGSDNFGTQDRANMNYDEAAIARGKSTKGSSLLPKDINRTSANDFQRVKVKVCDPPREMEPLNLKHGLKDEVETGVQNVALLHEGLSDFNRRIKPVNHERSGIRGSDGEDAKRSDPSQVELRGGNSQVFQPHAPKQGNAFDVIPVGISKDVPSTLRKDVSSHLASNALKEAEDLRCVADRLKASEFVFECNEAYFQAALKFLHGASLLENCSGDGIKNAEMSPMQIYSRCAKYCGDCALEYEKRREMAAAALAYKCMEVAYMRIVYCKNSSTNRDRHDLQASLQMVPQGESPSSSVSDVDNLNNQAMVDKSAISKGVVPHAGNHAIVTHNQLNFVRLLDFTKDVNSAMEASRKCQTAFAAANVLLEEAHNKEGIVSVKKVIDFSFQDIEELIRLEHTKSDICVLGDDGWSVGIFAASGQKLLVMLN</sequence>
<accession>A0ACB7XUY5</accession>
<reference evidence="1 2" key="1">
    <citation type="journal article" date="2021" name="Hortic Res">
        <title>High-quality reference genome and annotation aids understanding of berry development for evergreen blueberry (Vaccinium darrowii).</title>
        <authorList>
            <person name="Yu J."/>
            <person name="Hulse-Kemp A.M."/>
            <person name="Babiker E."/>
            <person name="Staton M."/>
        </authorList>
    </citation>
    <scope>NUCLEOTIDE SEQUENCE [LARGE SCALE GENOMIC DNA]</scope>
    <source>
        <strain evidence="2">cv. NJ 8807/NJ 8810</strain>
        <tissue evidence="1">Young leaf</tissue>
    </source>
</reference>
<name>A0ACB7XUY5_9ERIC</name>
<evidence type="ECO:0000313" key="1">
    <source>
        <dbReference type="EMBL" id="KAH7844428.1"/>
    </source>
</evidence>
<keyword evidence="2" id="KW-1185">Reference proteome</keyword>
<dbReference type="EMBL" id="CM037151">
    <property type="protein sequence ID" value="KAH7844428.1"/>
    <property type="molecule type" value="Genomic_DNA"/>
</dbReference>
<proteinExistence type="predicted"/>
<gene>
    <name evidence="1" type="ORF">Vadar_027871</name>
</gene>
<dbReference type="Proteomes" id="UP000828048">
    <property type="component" value="Chromosome 1"/>
</dbReference>
<evidence type="ECO:0000313" key="2">
    <source>
        <dbReference type="Proteomes" id="UP000828048"/>
    </source>
</evidence>
<protein>
    <submittedName>
        <fullName evidence="1">Uncharacterized protein</fullName>
    </submittedName>
</protein>
<comment type="caution">
    <text evidence="1">The sequence shown here is derived from an EMBL/GenBank/DDBJ whole genome shotgun (WGS) entry which is preliminary data.</text>
</comment>